<gene>
    <name evidence="1" type="ORF">L0N08_29650</name>
</gene>
<organism evidence="1 2">
    <name type="scientific">Enterocloster aldenensis</name>
    <dbReference type="NCBI Taxonomy" id="358742"/>
    <lineage>
        <taxon>Bacteria</taxon>
        <taxon>Bacillati</taxon>
        <taxon>Bacillota</taxon>
        <taxon>Clostridia</taxon>
        <taxon>Lachnospirales</taxon>
        <taxon>Lachnospiraceae</taxon>
        <taxon>Enterocloster</taxon>
    </lineage>
</organism>
<dbReference type="GO" id="GO:0030541">
    <property type="term" value="P:plasmid partitioning"/>
    <property type="evidence" value="ECO:0007669"/>
    <property type="project" value="InterPro"/>
</dbReference>
<protein>
    <submittedName>
        <fullName evidence="1">Uncharacterized protein</fullName>
    </submittedName>
</protein>
<dbReference type="Pfam" id="PF05797">
    <property type="entry name" value="Rep_4"/>
    <property type="match status" value="1"/>
</dbReference>
<dbReference type="AlphaFoldDB" id="A0AAW5CC42"/>
<dbReference type="EMBL" id="JAKNGE010000110">
    <property type="protein sequence ID" value="MCG4749558.1"/>
    <property type="molecule type" value="Genomic_DNA"/>
</dbReference>
<accession>A0AAW5CC42</accession>
<evidence type="ECO:0000313" key="2">
    <source>
        <dbReference type="Proteomes" id="UP001299608"/>
    </source>
</evidence>
<dbReference type="RefSeq" id="WP_238054008.1">
    <property type="nucleotide sequence ID" value="NZ_JAKNGE010000110.1"/>
</dbReference>
<evidence type="ECO:0000313" key="1">
    <source>
        <dbReference type="EMBL" id="MCG4749558.1"/>
    </source>
</evidence>
<dbReference type="Proteomes" id="UP001299608">
    <property type="component" value="Unassembled WGS sequence"/>
</dbReference>
<name>A0AAW5CC42_9FIRM</name>
<dbReference type="InterPro" id="IPR008897">
    <property type="entry name" value="Rep_fungi"/>
</dbReference>
<comment type="caution">
    <text evidence="1">The sequence shown here is derived from an EMBL/GenBank/DDBJ whole genome shotgun (WGS) entry which is preliminary data.</text>
</comment>
<sequence>MVYDESRCVIETTRGPFPVPDNYKKYKTLAFAFVGHVLNTDDTPVIEKELDWPDPALVYNTIVDRIINHPELSQFISVAFISQLKAAIGEGLDINVRGTLNRRGKGIR</sequence>
<feature type="non-terminal residue" evidence="1">
    <location>
        <position position="108"/>
    </location>
</feature>
<reference evidence="1" key="1">
    <citation type="submission" date="2022-01" db="EMBL/GenBank/DDBJ databases">
        <title>Collection of gut derived symbiotic bacterial strains cultured from healthy donors.</title>
        <authorList>
            <person name="Lin H."/>
            <person name="Kohout C."/>
            <person name="Waligurski E."/>
            <person name="Pamer E.G."/>
        </authorList>
    </citation>
    <scope>NUCLEOTIDE SEQUENCE</scope>
    <source>
        <strain evidence="1">DFI.6.55</strain>
    </source>
</reference>
<proteinExistence type="predicted"/>